<dbReference type="InterPro" id="IPR050700">
    <property type="entry name" value="YIM1/Zinc_Alcohol_DH_Fams"/>
</dbReference>
<organism evidence="7 8">
    <name type="scientific">Lachancea nothofagi CBS 11611</name>
    <dbReference type="NCBI Taxonomy" id="1266666"/>
    <lineage>
        <taxon>Eukaryota</taxon>
        <taxon>Fungi</taxon>
        <taxon>Dikarya</taxon>
        <taxon>Ascomycota</taxon>
        <taxon>Saccharomycotina</taxon>
        <taxon>Saccharomycetes</taxon>
        <taxon>Saccharomycetales</taxon>
        <taxon>Saccharomycetaceae</taxon>
        <taxon>Lachancea</taxon>
    </lineage>
</organism>
<dbReference type="InterPro" id="IPR020843">
    <property type="entry name" value="ER"/>
</dbReference>
<dbReference type="Pfam" id="PF08240">
    <property type="entry name" value="ADH_N"/>
    <property type="match status" value="1"/>
</dbReference>
<gene>
    <name evidence="7" type="ORF">LANO_0E09494G</name>
</gene>
<evidence type="ECO:0000313" key="7">
    <source>
        <dbReference type="EMBL" id="SCU95159.1"/>
    </source>
</evidence>
<reference evidence="8" key="1">
    <citation type="submission" date="2016-03" db="EMBL/GenBank/DDBJ databases">
        <authorList>
            <person name="Devillers Hugo."/>
        </authorList>
    </citation>
    <scope>NUCLEOTIDE SEQUENCE [LARGE SCALE GENOMIC DNA]</scope>
</reference>
<dbReference type="Pfam" id="PF13602">
    <property type="entry name" value="ADH_zinc_N_2"/>
    <property type="match status" value="1"/>
</dbReference>
<dbReference type="InterPro" id="IPR011032">
    <property type="entry name" value="GroES-like_sf"/>
</dbReference>
<dbReference type="InterPro" id="IPR036291">
    <property type="entry name" value="NAD(P)-bd_dom_sf"/>
</dbReference>
<dbReference type="OrthoDB" id="3509362at2759"/>
<dbReference type="EMBL" id="LT598451">
    <property type="protein sequence ID" value="SCU95159.1"/>
    <property type="molecule type" value="Genomic_DNA"/>
</dbReference>
<accession>A0A1G4JVV9</accession>
<dbReference type="SUPFAM" id="SSF50129">
    <property type="entry name" value="GroES-like"/>
    <property type="match status" value="1"/>
</dbReference>
<name>A0A1G4JVV9_9SACH</name>
<proteinExistence type="inferred from homology"/>
<evidence type="ECO:0000256" key="5">
    <source>
        <dbReference type="ARBA" id="ARBA00038249"/>
    </source>
</evidence>
<dbReference type="InterPro" id="IPR013154">
    <property type="entry name" value="ADH-like_N"/>
</dbReference>
<keyword evidence="8" id="KW-1185">Reference proteome</keyword>
<dbReference type="CDD" id="cd08247">
    <property type="entry name" value="AST1_like"/>
    <property type="match status" value="1"/>
</dbReference>
<dbReference type="GO" id="GO:0016491">
    <property type="term" value="F:oxidoreductase activity"/>
    <property type="evidence" value="ECO:0007669"/>
    <property type="project" value="InterPro"/>
</dbReference>
<evidence type="ECO:0000256" key="1">
    <source>
        <dbReference type="ARBA" id="ARBA00004173"/>
    </source>
</evidence>
<evidence type="ECO:0000259" key="6">
    <source>
        <dbReference type="SMART" id="SM00829"/>
    </source>
</evidence>
<dbReference type="PANTHER" id="PTHR11695">
    <property type="entry name" value="ALCOHOL DEHYDROGENASE RELATED"/>
    <property type="match status" value="1"/>
</dbReference>
<evidence type="ECO:0000256" key="2">
    <source>
        <dbReference type="ARBA" id="ARBA00004502"/>
    </source>
</evidence>
<dbReference type="GO" id="GO:0005811">
    <property type="term" value="C:lipid droplet"/>
    <property type="evidence" value="ECO:0007669"/>
    <property type="project" value="UniProtKB-SubCell"/>
</dbReference>
<protein>
    <submittedName>
        <fullName evidence="7">LANO_0E09494g1_1</fullName>
    </submittedName>
</protein>
<keyword evidence="3" id="KW-0551">Lipid droplet</keyword>
<dbReference type="SUPFAM" id="SSF51735">
    <property type="entry name" value="NAD(P)-binding Rossmann-fold domains"/>
    <property type="match status" value="1"/>
</dbReference>
<sequence length="360" mass="40213">MSKVANKAVAFINRNTLPTIVSEELDLDACYKDDEIVVKIHAAGLNPVDFALQFFAYPWLVNKQPKAYGRDYSGEIVRAGKNVKNFEVGERITGMFNHFFGKQGSLSNYLVFSPDKHPATVKMPAFNDAKYDDYVLNAAWPLVFSTAHQVLMGGSRPKLGPKSNILVIGASTAVSNSFVQIAKNHLEVGNVVGICSAKSFEHNQALGFDHLVAYDEGNTVSQVKELIKNELNNEKFDLIFDSVGSSDFFGSIDDVLKHKSENSYYLTIVGDHKMDYNNLNFMNAMPGWESLKRLGPFRRYNFQSILCKEDSDSVKLASQLIAEKKFKPAIDSVYDFDQYSEALKKLKSNKTKGKVVVKVT</sequence>
<feature type="domain" description="Enoyl reductase (ER)" evidence="6">
    <location>
        <begin position="15"/>
        <end position="357"/>
    </location>
</feature>
<dbReference type="PANTHER" id="PTHR11695:SF294">
    <property type="entry name" value="RETICULON-4-INTERACTING PROTEIN 1, MITOCHONDRIAL"/>
    <property type="match status" value="1"/>
</dbReference>
<comment type="similarity">
    <text evidence="5">Belongs to the YIM1 family.</text>
</comment>
<dbReference type="AlphaFoldDB" id="A0A1G4JVV9"/>
<evidence type="ECO:0000256" key="4">
    <source>
        <dbReference type="ARBA" id="ARBA00023128"/>
    </source>
</evidence>
<dbReference type="SMART" id="SM00829">
    <property type="entry name" value="PKS_ER"/>
    <property type="match status" value="1"/>
</dbReference>
<dbReference type="GO" id="GO:0005739">
    <property type="term" value="C:mitochondrion"/>
    <property type="evidence" value="ECO:0007669"/>
    <property type="project" value="UniProtKB-SubCell"/>
</dbReference>
<dbReference type="Gene3D" id="3.90.180.10">
    <property type="entry name" value="Medium-chain alcohol dehydrogenases, catalytic domain"/>
    <property type="match status" value="1"/>
</dbReference>
<comment type="subcellular location">
    <subcellularLocation>
        <location evidence="2">Lipid droplet</location>
    </subcellularLocation>
    <subcellularLocation>
        <location evidence="1">Mitochondrion</location>
    </subcellularLocation>
</comment>
<evidence type="ECO:0000256" key="3">
    <source>
        <dbReference type="ARBA" id="ARBA00022677"/>
    </source>
</evidence>
<dbReference type="Gene3D" id="3.40.50.720">
    <property type="entry name" value="NAD(P)-binding Rossmann-like Domain"/>
    <property type="match status" value="1"/>
</dbReference>
<keyword evidence="4" id="KW-0496">Mitochondrion</keyword>
<dbReference type="Proteomes" id="UP000189911">
    <property type="component" value="Chromosome E"/>
</dbReference>
<evidence type="ECO:0000313" key="8">
    <source>
        <dbReference type="Proteomes" id="UP000189911"/>
    </source>
</evidence>